<dbReference type="AlphaFoldDB" id="A0A6G1Q1R6"/>
<reference evidence="1 2" key="1">
    <citation type="submission" date="2019-02" db="EMBL/GenBank/DDBJ databases">
        <title>Opniocepnalus argus genome.</title>
        <authorList>
            <person name="Zhou C."/>
            <person name="Xiao S."/>
        </authorList>
    </citation>
    <scope>NUCLEOTIDE SEQUENCE [LARGE SCALE GENOMIC DNA]</scope>
    <source>
        <strain evidence="1">OARG1902GOOAL</strain>
        <tissue evidence="1">Muscle</tissue>
    </source>
</reference>
<organism evidence="1 2">
    <name type="scientific">Channa argus</name>
    <name type="common">Northern snakehead</name>
    <name type="synonym">Ophicephalus argus</name>
    <dbReference type="NCBI Taxonomy" id="215402"/>
    <lineage>
        <taxon>Eukaryota</taxon>
        <taxon>Metazoa</taxon>
        <taxon>Chordata</taxon>
        <taxon>Craniata</taxon>
        <taxon>Vertebrata</taxon>
        <taxon>Euteleostomi</taxon>
        <taxon>Actinopterygii</taxon>
        <taxon>Neopterygii</taxon>
        <taxon>Teleostei</taxon>
        <taxon>Neoteleostei</taxon>
        <taxon>Acanthomorphata</taxon>
        <taxon>Anabantaria</taxon>
        <taxon>Anabantiformes</taxon>
        <taxon>Channoidei</taxon>
        <taxon>Channidae</taxon>
        <taxon>Channa</taxon>
    </lineage>
</organism>
<sequence length="193" mass="21025">MTSLCTARAAVMYRNFGVSELTRLMSAARPMGAERGGEQRQIVLQCSTAANSIGASPAQRVFIQHPLVNGLYSFPPSATSAGVVPDTLLSGLQCGVTGSIVQIVLAFTSRTVLLCSFLHKLLSLNMVAKFSVATIFVLAQEYSRISRSCYIWGVSISRMSRRCVRCVPTLNLMRISSHCSNDITEQISKLDWV</sequence>
<keyword evidence="2" id="KW-1185">Reference proteome</keyword>
<gene>
    <name evidence="1" type="ORF">EXN66_Car011874</name>
</gene>
<reference evidence="2" key="2">
    <citation type="submission" date="2019-02" db="EMBL/GenBank/DDBJ databases">
        <title>Opniocepnalus argus Var Kimnra genome.</title>
        <authorList>
            <person name="Zhou C."/>
            <person name="Xiao S."/>
        </authorList>
    </citation>
    <scope>NUCLEOTIDE SEQUENCE [LARGE SCALE GENOMIC DNA]</scope>
</reference>
<evidence type="ECO:0000313" key="2">
    <source>
        <dbReference type="Proteomes" id="UP000503349"/>
    </source>
</evidence>
<protein>
    <submittedName>
        <fullName evidence="1">Uncharacterized protein</fullName>
    </submittedName>
</protein>
<proteinExistence type="predicted"/>
<dbReference type="EMBL" id="CM015722">
    <property type="protein sequence ID" value="KAF3696198.1"/>
    <property type="molecule type" value="Genomic_DNA"/>
</dbReference>
<dbReference type="Proteomes" id="UP000503349">
    <property type="component" value="Chromosome 11"/>
</dbReference>
<evidence type="ECO:0000313" key="1">
    <source>
        <dbReference type="EMBL" id="KAF3696198.1"/>
    </source>
</evidence>
<accession>A0A6G1Q1R6</accession>
<name>A0A6G1Q1R6_CHAAH</name>